<gene>
    <name evidence="2" type="ORF">MRATA1EN1_LOCUS14715</name>
</gene>
<dbReference type="Proteomes" id="UP001176941">
    <property type="component" value="Chromosome 25"/>
</dbReference>
<reference evidence="2" key="1">
    <citation type="submission" date="2023-04" db="EMBL/GenBank/DDBJ databases">
        <authorList>
            <consortium name="ELIXIR-Norway"/>
        </authorList>
    </citation>
    <scope>NUCLEOTIDE SEQUENCE [LARGE SCALE GENOMIC DNA]</scope>
</reference>
<evidence type="ECO:0000313" key="3">
    <source>
        <dbReference type="Proteomes" id="UP001176941"/>
    </source>
</evidence>
<proteinExistence type="predicted"/>
<evidence type="ECO:0000256" key="1">
    <source>
        <dbReference type="SAM" id="MobiDB-lite"/>
    </source>
</evidence>
<evidence type="ECO:0000313" key="2">
    <source>
        <dbReference type="EMBL" id="CAI9165753.1"/>
    </source>
</evidence>
<dbReference type="EMBL" id="OX459961">
    <property type="protein sequence ID" value="CAI9165753.1"/>
    <property type="molecule type" value="Genomic_DNA"/>
</dbReference>
<accession>A0ABN8YZ92</accession>
<organism evidence="2 3">
    <name type="scientific">Rangifer tarandus platyrhynchus</name>
    <name type="common">Svalbard reindeer</name>
    <dbReference type="NCBI Taxonomy" id="3082113"/>
    <lineage>
        <taxon>Eukaryota</taxon>
        <taxon>Metazoa</taxon>
        <taxon>Chordata</taxon>
        <taxon>Craniata</taxon>
        <taxon>Vertebrata</taxon>
        <taxon>Euteleostomi</taxon>
        <taxon>Mammalia</taxon>
        <taxon>Eutheria</taxon>
        <taxon>Laurasiatheria</taxon>
        <taxon>Artiodactyla</taxon>
        <taxon>Ruminantia</taxon>
        <taxon>Pecora</taxon>
        <taxon>Cervidae</taxon>
        <taxon>Odocoileinae</taxon>
        <taxon>Rangifer</taxon>
    </lineage>
</organism>
<feature type="region of interest" description="Disordered" evidence="1">
    <location>
        <begin position="130"/>
        <end position="149"/>
    </location>
</feature>
<keyword evidence="3" id="KW-1185">Reference proteome</keyword>
<sequence length="229" mass="23927">MAPRVTAAHLCSRVAVSAEVLSPGPRGAGQVVAETLRTCEAGAGRGPRQATGSHLRSQPKRGLCRLLLTRSRVCWKRPWAPAALRVLGEWFPWTGGAWDAKQASGSARTTHHRASTRCYVLSRQGAVLAGRPAGRSAQRVPPPELPGAAVTRHPECAALTSGGRKPEVTVSTGPCLLGSLRGSFFALRLAPGGPGGPGRSSAHRRAPALCRLLAPAACVSLRQHQTAPS</sequence>
<protein>
    <submittedName>
        <fullName evidence="2">Uncharacterized protein</fullName>
    </submittedName>
</protein>
<name>A0ABN8YZ92_RANTA</name>